<dbReference type="EMBL" id="BARS01004876">
    <property type="protein sequence ID" value="GAF84361.1"/>
    <property type="molecule type" value="Genomic_DNA"/>
</dbReference>
<dbReference type="GO" id="GO:0046872">
    <property type="term" value="F:metal ion binding"/>
    <property type="evidence" value="ECO:0007669"/>
    <property type="project" value="UniProtKB-KW"/>
</dbReference>
<evidence type="ECO:0000259" key="5">
    <source>
        <dbReference type="PROSITE" id="PS51379"/>
    </source>
</evidence>
<organism evidence="6">
    <name type="scientific">marine sediment metagenome</name>
    <dbReference type="NCBI Taxonomy" id="412755"/>
    <lineage>
        <taxon>unclassified sequences</taxon>
        <taxon>metagenomes</taxon>
        <taxon>ecological metagenomes</taxon>
    </lineage>
</organism>
<dbReference type="PANTHER" id="PTHR43687:SF1">
    <property type="entry name" value="FERREDOXIN III"/>
    <property type="match status" value="1"/>
</dbReference>
<feature type="domain" description="4Fe-4S ferredoxin-type" evidence="5">
    <location>
        <begin position="39"/>
        <end position="68"/>
    </location>
</feature>
<dbReference type="InterPro" id="IPR017896">
    <property type="entry name" value="4Fe4S_Fe-S-bd"/>
</dbReference>
<dbReference type="AlphaFoldDB" id="X0TAK7"/>
<dbReference type="PANTHER" id="PTHR43687">
    <property type="entry name" value="ADENYLYLSULFATE REDUCTASE, BETA SUBUNIT"/>
    <property type="match status" value="1"/>
</dbReference>
<dbReference type="InterPro" id="IPR050572">
    <property type="entry name" value="Fe-S_Ferredoxin"/>
</dbReference>
<dbReference type="GO" id="GO:0051539">
    <property type="term" value="F:4 iron, 4 sulfur cluster binding"/>
    <property type="evidence" value="ECO:0007669"/>
    <property type="project" value="UniProtKB-KW"/>
</dbReference>
<evidence type="ECO:0000256" key="4">
    <source>
        <dbReference type="ARBA" id="ARBA00023014"/>
    </source>
</evidence>
<proteinExistence type="predicted"/>
<accession>X0TAK7</accession>
<evidence type="ECO:0000256" key="1">
    <source>
        <dbReference type="ARBA" id="ARBA00022485"/>
    </source>
</evidence>
<dbReference type="PROSITE" id="PS51379">
    <property type="entry name" value="4FE4S_FER_2"/>
    <property type="match status" value="2"/>
</dbReference>
<evidence type="ECO:0000313" key="6">
    <source>
        <dbReference type="EMBL" id="GAF84361.1"/>
    </source>
</evidence>
<gene>
    <name evidence="6" type="ORF">S01H1_09541</name>
</gene>
<evidence type="ECO:0000256" key="3">
    <source>
        <dbReference type="ARBA" id="ARBA00023004"/>
    </source>
</evidence>
<name>X0TAK7_9ZZZZ</name>
<evidence type="ECO:0000256" key="2">
    <source>
        <dbReference type="ARBA" id="ARBA00022723"/>
    </source>
</evidence>
<keyword evidence="3" id="KW-0408">Iron</keyword>
<dbReference type="InterPro" id="IPR017900">
    <property type="entry name" value="4Fe4S_Fe_S_CS"/>
</dbReference>
<dbReference type="SUPFAM" id="SSF54862">
    <property type="entry name" value="4Fe-4S ferredoxins"/>
    <property type="match status" value="1"/>
</dbReference>
<keyword evidence="4" id="KW-0411">Iron-sulfur</keyword>
<dbReference type="Pfam" id="PF14697">
    <property type="entry name" value="Fer4_21"/>
    <property type="match status" value="1"/>
</dbReference>
<keyword evidence="1" id="KW-0004">4Fe-4S</keyword>
<sequence length="101" mass="10218">MPPKRGTIEQLKDHAAAIENELGAVRSRQRELQTGQAGPVAAIDEEACVLCGACADICPTGAITIGEAAARVDARTCSGCAACVEVCPSEAIELVAGTHAG</sequence>
<dbReference type="Gene3D" id="3.30.70.20">
    <property type="match status" value="2"/>
</dbReference>
<feature type="domain" description="4Fe-4S ferredoxin-type" evidence="5">
    <location>
        <begin position="69"/>
        <end position="97"/>
    </location>
</feature>
<keyword evidence="2" id="KW-0479">Metal-binding</keyword>
<dbReference type="PROSITE" id="PS00198">
    <property type="entry name" value="4FE4S_FER_1"/>
    <property type="match status" value="2"/>
</dbReference>
<reference evidence="6" key="1">
    <citation type="journal article" date="2014" name="Front. Microbiol.">
        <title>High frequency of phylogenetically diverse reductive dehalogenase-homologous genes in deep subseafloor sedimentary metagenomes.</title>
        <authorList>
            <person name="Kawai M."/>
            <person name="Futagami T."/>
            <person name="Toyoda A."/>
            <person name="Takaki Y."/>
            <person name="Nishi S."/>
            <person name="Hori S."/>
            <person name="Arai W."/>
            <person name="Tsubouchi T."/>
            <person name="Morono Y."/>
            <person name="Uchiyama I."/>
            <person name="Ito T."/>
            <person name="Fujiyama A."/>
            <person name="Inagaki F."/>
            <person name="Takami H."/>
        </authorList>
    </citation>
    <scope>NUCLEOTIDE SEQUENCE</scope>
    <source>
        <strain evidence="6">Expedition CK06-06</strain>
    </source>
</reference>
<protein>
    <recommendedName>
        <fullName evidence="5">4Fe-4S ferredoxin-type domain-containing protein</fullName>
    </recommendedName>
</protein>
<comment type="caution">
    <text evidence="6">The sequence shown here is derived from an EMBL/GenBank/DDBJ whole genome shotgun (WGS) entry which is preliminary data.</text>
</comment>